<dbReference type="EMBL" id="JAGGJA010000008">
    <property type="protein sequence ID" value="MCW9707722.1"/>
    <property type="molecule type" value="Genomic_DNA"/>
</dbReference>
<evidence type="ECO:0000313" key="2">
    <source>
        <dbReference type="EMBL" id="MCW9707722.1"/>
    </source>
</evidence>
<keyword evidence="1" id="KW-0472">Membrane</keyword>
<feature type="transmembrane region" description="Helical" evidence="1">
    <location>
        <begin position="20"/>
        <end position="46"/>
    </location>
</feature>
<sequence>MGIKQGWPMITGGADMLNMLSQWGIGATVAQILGIMTLGAAILILFPPTFTPGNIITCIVIIYIIVSQLLHSDVRSAFIELPFLIMPLVLLYLGHPLSD</sequence>
<dbReference type="Proteomes" id="UP001207918">
    <property type="component" value="Unassembled WGS sequence"/>
</dbReference>
<comment type="caution">
    <text evidence="2">The sequence shown here is derived from an EMBL/GenBank/DDBJ whole genome shotgun (WGS) entry which is preliminary data.</text>
</comment>
<proteinExistence type="predicted"/>
<feature type="transmembrane region" description="Helical" evidence="1">
    <location>
        <begin position="52"/>
        <end position="70"/>
    </location>
</feature>
<keyword evidence="1" id="KW-0812">Transmembrane</keyword>
<accession>A0ABT3PPE8</accession>
<keyword evidence="1" id="KW-1133">Transmembrane helix</keyword>
<name>A0ABT3PPE8_9BACT</name>
<feature type="transmembrane region" description="Helical" evidence="1">
    <location>
        <begin position="77"/>
        <end position="95"/>
    </location>
</feature>
<organism evidence="2 3">
    <name type="scientific">Fodinibius salsisoli</name>
    <dbReference type="NCBI Taxonomy" id="2820877"/>
    <lineage>
        <taxon>Bacteria</taxon>
        <taxon>Pseudomonadati</taxon>
        <taxon>Balneolota</taxon>
        <taxon>Balneolia</taxon>
        <taxon>Balneolales</taxon>
        <taxon>Balneolaceae</taxon>
        <taxon>Fodinibius</taxon>
    </lineage>
</organism>
<keyword evidence="3" id="KW-1185">Reference proteome</keyword>
<protein>
    <recommendedName>
        <fullName evidence="4">DoxX-like family protein</fullName>
    </recommendedName>
</protein>
<gene>
    <name evidence="2" type="ORF">J6I44_12715</name>
</gene>
<evidence type="ECO:0000313" key="3">
    <source>
        <dbReference type="Proteomes" id="UP001207918"/>
    </source>
</evidence>
<evidence type="ECO:0008006" key="4">
    <source>
        <dbReference type="Google" id="ProtNLM"/>
    </source>
</evidence>
<evidence type="ECO:0000256" key="1">
    <source>
        <dbReference type="SAM" id="Phobius"/>
    </source>
</evidence>
<reference evidence="2 3" key="1">
    <citation type="submission" date="2021-03" db="EMBL/GenBank/DDBJ databases">
        <title>Aliifodinibius sp. nov., a new bacterium isolated from saline soil.</title>
        <authorList>
            <person name="Galisteo C."/>
            <person name="De La Haba R."/>
            <person name="Sanchez-Porro C."/>
            <person name="Ventosa A."/>
        </authorList>
    </citation>
    <scope>NUCLEOTIDE SEQUENCE [LARGE SCALE GENOMIC DNA]</scope>
    <source>
        <strain evidence="2 3">1BSP15-2V2</strain>
    </source>
</reference>